<comment type="caution">
    <text evidence="1">The sequence shown here is derived from an EMBL/GenBank/DDBJ whole genome shotgun (WGS) entry which is preliminary data.</text>
</comment>
<gene>
    <name evidence="1" type="ORF">SPELUC_LOCUS4239</name>
</gene>
<evidence type="ECO:0000313" key="1">
    <source>
        <dbReference type="EMBL" id="CAG8528042.1"/>
    </source>
</evidence>
<dbReference type="Proteomes" id="UP000789366">
    <property type="component" value="Unassembled WGS sequence"/>
</dbReference>
<dbReference type="EMBL" id="CAJVPW010003691">
    <property type="protein sequence ID" value="CAG8528042.1"/>
    <property type="molecule type" value="Genomic_DNA"/>
</dbReference>
<name>A0ACA9LFM8_9GLOM</name>
<sequence length="669" mass="72850">MASSNTSDIQVGFNESQLEMSVIENQNTLPTHDKELKEVENLDEDEPSVTNLTAHRIADNTEQSSIDSSNNDLLILRNMTSDEDKPMIVAEATTDTGSKHSTSANSPTVPSMTVSSESSKHSRSGSGTQKKGPPPKIPPKPTRWKSTRISLSTPVKDDALQGSNSAEAKKTLQEPRHIEKDGLETKKSLLEDSSHIKEDVKEITSQELDGSDTKQTILQDIKEDAKNILSQELDDPVAQEAELQGPSLIKKDVLHEPDGSETQKTILQDLSLAIVLQESDDSETRKSLQDPSPIIVTGNAENYLPNQNPDASKEDLISNQSGVKVTYPSHTELEDKVLLSSQETNNPDSPKRRQEDSNQTSSNQIWSFEEIRKHLAKEGAFDNETQQPAASSKTQQSATSNDTQQSSASKDTQHPAANEIISLYDIKKHLDQKGIGTDSPLSSGVPPRSINEAENIIPLQNQTTVYTPNYQFNIGPDNKINNPATTSAGVGTSTYQYNVETNKTIPHFTSNPVAVSPIISTPQFNQFNVETNKNDPPFTSNPMVVSHMINTPQFNQPFTSNPVAVPPNPVTTSAGVGTSTYQYNVETDKHITSFANNPAAVSPKISTLQSSIGPDDKINNPVTTGISTYQPFNVETNKNVPPYTNSPAIPPKISTLQSSIGPDDKINNP</sequence>
<keyword evidence="2" id="KW-1185">Reference proteome</keyword>
<reference evidence="1" key="1">
    <citation type="submission" date="2021-06" db="EMBL/GenBank/DDBJ databases">
        <authorList>
            <person name="Kallberg Y."/>
            <person name="Tangrot J."/>
            <person name="Rosling A."/>
        </authorList>
    </citation>
    <scope>NUCLEOTIDE SEQUENCE</scope>
    <source>
        <strain evidence="1">28 12/20/2015</strain>
    </source>
</reference>
<protein>
    <submittedName>
        <fullName evidence="1">5584_t:CDS:1</fullName>
    </submittedName>
</protein>
<feature type="non-terminal residue" evidence="1">
    <location>
        <position position="669"/>
    </location>
</feature>
<evidence type="ECO:0000313" key="2">
    <source>
        <dbReference type="Proteomes" id="UP000789366"/>
    </source>
</evidence>
<accession>A0ACA9LFM8</accession>
<organism evidence="1 2">
    <name type="scientific">Cetraspora pellucida</name>
    <dbReference type="NCBI Taxonomy" id="1433469"/>
    <lineage>
        <taxon>Eukaryota</taxon>
        <taxon>Fungi</taxon>
        <taxon>Fungi incertae sedis</taxon>
        <taxon>Mucoromycota</taxon>
        <taxon>Glomeromycotina</taxon>
        <taxon>Glomeromycetes</taxon>
        <taxon>Diversisporales</taxon>
        <taxon>Gigasporaceae</taxon>
        <taxon>Cetraspora</taxon>
    </lineage>
</organism>
<proteinExistence type="predicted"/>